<evidence type="ECO:0000313" key="1">
    <source>
        <dbReference type="EMBL" id="MCL6219013.1"/>
    </source>
</evidence>
<dbReference type="EMBL" id="JAKHSK010000015">
    <property type="protein sequence ID" value="MCL6219013.1"/>
    <property type="molecule type" value="Genomic_DNA"/>
</dbReference>
<evidence type="ECO:0000313" key="2">
    <source>
        <dbReference type="Proteomes" id="UP001139521"/>
    </source>
</evidence>
<protein>
    <submittedName>
        <fullName evidence="1">Uncharacterized protein</fullName>
    </submittedName>
</protein>
<dbReference type="AlphaFoldDB" id="A0A9X1ZV46"/>
<comment type="caution">
    <text evidence="1">The sequence shown here is derived from an EMBL/GenBank/DDBJ whole genome shotgun (WGS) entry which is preliminary data.</text>
</comment>
<organism evidence="1 2">
    <name type="scientific">Zunongwangia pacifica</name>
    <dbReference type="NCBI Taxonomy" id="2911062"/>
    <lineage>
        <taxon>Bacteria</taxon>
        <taxon>Pseudomonadati</taxon>
        <taxon>Bacteroidota</taxon>
        <taxon>Flavobacteriia</taxon>
        <taxon>Flavobacteriales</taxon>
        <taxon>Flavobacteriaceae</taxon>
        <taxon>Zunongwangia</taxon>
    </lineage>
</organism>
<gene>
    <name evidence="1" type="ORF">L1967_11950</name>
</gene>
<proteinExistence type="predicted"/>
<accession>A0A9X1ZV46</accession>
<reference evidence="1" key="1">
    <citation type="submission" date="2022-01" db="EMBL/GenBank/DDBJ databases">
        <title>Genome sequencing of Zunongwangia sp. M21534 genome.</title>
        <authorList>
            <person name="Chen Y."/>
            <person name="Dong C."/>
            <person name="Shao Z."/>
        </authorList>
    </citation>
    <scope>NUCLEOTIDE SEQUENCE</scope>
    <source>
        <strain evidence="1">MCCC M21534</strain>
    </source>
</reference>
<dbReference type="Proteomes" id="UP001139521">
    <property type="component" value="Unassembled WGS sequence"/>
</dbReference>
<name>A0A9X1ZV46_9FLAO</name>
<keyword evidence="2" id="KW-1185">Reference proteome</keyword>
<dbReference type="RefSeq" id="WP_249601852.1">
    <property type="nucleotide sequence ID" value="NZ_JAKHSK010000015.1"/>
</dbReference>
<sequence>MAYNSERIYELEKRGHKLWGLWISNPNPYNAIGPFPYSNITDLSIINWQQKLNEIQTDIIYGLLNYQAVSLAFEVLKYIRENKLRFPFIWHFKEGPFYCRQFGDWNKLIYLLDNSDGNIFINRESLQWYSQFINFKDKLLFCMDGDLPVKNWFKDNYTRKISEKRCG</sequence>